<proteinExistence type="predicted"/>
<sequence length="127" mass="13857">MNNRQNNPLSSMLQNILGGGGQQKGPPTGPPFPNGGGGPPGPPPKFTPNQSPSSLQASPNAGTYAVDPGALRPCVGKYVYIWLKGGYSFWAWLTFVGRRSVAGYRWTGYRWVYFGIDRRQIVSFVCY</sequence>
<evidence type="ECO:0000313" key="2">
    <source>
        <dbReference type="EMBL" id="MCF6136742.1"/>
    </source>
</evidence>
<reference evidence="2 3" key="1">
    <citation type="submission" date="2022-01" db="EMBL/GenBank/DDBJ databases">
        <title>Alkalihalobacillus sp. EGI L200015, a novel bacterium isolated from a salt lake sediment.</title>
        <authorList>
            <person name="Gao L."/>
            <person name="Fang B.-Z."/>
            <person name="Li W.-J."/>
        </authorList>
    </citation>
    <scope>NUCLEOTIDE SEQUENCE [LARGE SCALE GENOMIC DNA]</scope>
    <source>
        <strain evidence="2 3">KCTC 12718</strain>
    </source>
</reference>
<feature type="region of interest" description="Disordered" evidence="1">
    <location>
        <begin position="1"/>
        <end position="70"/>
    </location>
</feature>
<feature type="compositionally biased region" description="Polar residues" evidence="1">
    <location>
        <begin position="50"/>
        <end position="61"/>
    </location>
</feature>
<gene>
    <name evidence="2" type="ORF">L2716_03305</name>
</gene>
<dbReference type="EMBL" id="JAKIJS010000001">
    <property type="protein sequence ID" value="MCF6136742.1"/>
    <property type="molecule type" value="Genomic_DNA"/>
</dbReference>
<name>A0ABS9GV76_9BACL</name>
<evidence type="ECO:0000256" key="1">
    <source>
        <dbReference type="SAM" id="MobiDB-lite"/>
    </source>
</evidence>
<protein>
    <recommendedName>
        <fullName evidence="4">Transporter</fullName>
    </recommendedName>
</protein>
<keyword evidence="3" id="KW-1185">Reference proteome</keyword>
<accession>A0ABS9GV76</accession>
<evidence type="ECO:0000313" key="3">
    <source>
        <dbReference type="Proteomes" id="UP001649381"/>
    </source>
</evidence>
<dbReference type="Proteomes" id="UP001649381">
    <property type="component" value="Unassembled WGS sequence"/>
</dbReference>
<organism evidence="2 3">
    <name type="scientific">Pseudalkalibacillus berkeleyi</name>
    <dbReference type="NCBI Taxonomy" id="1069813"/>
    <lineage>
        <taxon>Bacteria</taxon>
        <taxon>Bacillati</taxon>
        <taxon>Bacillota</taxon>
        <taxon>Bacilli</taxon>
        <taxon>Bacillales</taxon>
        <taxon>Fictibacillaceae</taxon>
        <taxon>Pseudalkalibacillus</taxon>
    </lineage>
</organism>
<evidence type="ECO:0008006" key="4">
    <source>
        <dbReference type="Google" id="ProtNLM"/>
    </source>
</evidence>
<feature type="compositionally biased region" description="Polar residues" evidence="1">
    <location>
        <begin position="1"/>
        <end position="14"/>
    </location>
</feature>
<comment type="caution">
    <text evidence="2">The sequence shown here is derived from an EMBL/GenBank/DDBJ whole genome shotgun (WGS) entry which is preliminary data.</text>
</comment>
<feature type="compositionally biased region" description="Pro residues" evidence="1">
    <location>
        <begin position="27"/>
        <end position="46"/>
    </location>
</feature>